<feature type="chain" id="PRO_5016260507" evidence="1">
    <location>
        <begin position="26"/>
        <end position="198"/>
    </location>
</feature>
<dbReference type="Pfam" id="PF04264">
    <property type="entry name" value="YceI"/>
    <property type="match status" value="1"/>
</dbReference>
<dbReference type="Proteomes" id="UP000245790">
    <property type="component" value="Unassembled WGS sequence"/>
</dbReference>
<feature type="domain" description="Lipid/polyisoprenoid-binding YceI-like" evidence="2">
    <location>
        <begin position="28"/>
        <end position="197"/>
    </location>
</feature>
<dbReference type="PANTHER" id="PTHR34406:SF1">
    <property type="entry name" value="PROTEIN YCEI"/>
    <property type="match status" value="1"/>
</dbReference>
<evidence type="ECO:0000259" key="2">
    <source>
        <dbReference type="SMART" id="SM00867"/>
    </source>
</evidence>
<dbReference type="InterPro" id="IPR027016">
    <property type="entry name" value="UCP029811"/>
</dbReference>
<dbReference type="RefSeq" id="WP_109763700.1">
    <property type="nucleotide sequence ID" value="NZ_QGGU01000007.1"/>
</dbReference>
<dbReference type="OrthoDB" id="9793816at2"/>
<accession>A0A316FNT2</accession>
<dbReference type="PANTHER" id="PTHR34406">
    <property type="entry name" value="PROTEIN YCEI"/>
    <property type="match status" value="1"/>
</dbReference>
<dbReference type="AlphaFoldDB" id="A0A316FNT2"/>
<dbReference type="InterPro" id="IPR036761">
    <property type="entry name" value="TTHA0802/YceI-like_sf"/>
</dbReference>
<dbReference type="SMART" id="SM00867">
    <property type="entry name" value="YceI"/>
    <property type="match status" value="1"/>
</dbReference>
<dbReference type="SUPFAM" id="SSF101874">
    <property type="entry name" value="YceI-like"/>
    <property type="match status" value="1"/>
</dbReference>
<reference evidence="3 4" key="1">
    <citation type="submission" date="2018-05" db="EMBL/GenBank/DDBJ databases">
        <title>Genomic Encyclopedia of Type Strains, Phase IV (KMG-IV): sequencing the most valuable type-strain genomes for metagenomic binning, comparative biology and taxonomic classification.</title>
        <authorList>
            <person name="Goeker M."/>
        </authorList>
    </citation>
    <scope>NUCLEOTIDE SEQUENCE [LARGE SCALE GENOMIC DNA]</scope>
    <source>
        <strain evidence="3 4">DSM 25350</strain>
    </source>
</reference>
<evidence type="ECO:0000313" key="4">
    <source>
        <dbReference type="Proteomes" id="UP000245790"/>
    </source>
</evidence>
<dbReference type="InterPro" id="IPR007372">
    <property type="entry name" value="Lipid/polyisoprenoid-bd_YceI"/>
</dbReference>
<keyword evidence="4" id="KW-1185">Reference proteome</keyword>
<dbReference type="PIRSF" id="PIRSF029811">
    <property type="entry name" value="UCP029811"/>
    <property type="match status" value="1"/>
</dbReference>
<evidence type="ECO:0000313" key="3">
    <source>
        <dbReference type="EMBL" id="PWK49913.1"/>
    </source>
</evidence>
<evidence type="ECO:0000256" key="1">
    <source>
        <dbReference type="SAM" id="SignalP"/>
    </source>
</evidence>
<keyword evidence="1" id="KW-0732">Signal</keyword>
<comment type="caution">
    <text evidence="3">The sequence shown here is derived from an EMBL/GenBank/DDBJ whole genome shotgun (WGS) entry which is preliminary data.</text>
</comment>
<name>A0A316FNT2_9GAMM</name>
<proteinExistence type="predicted"/>
<dbReference type="EMBL" id="QGGU01000007">
    <property type="protein sequence ID" value="PWK49913.1"/>
    <property type="molecule type" value="Genomic_DNA"/>
</dbReference>
<feature type="signal peptide" evidence="1">
    <location>
        <begin position="1"/>
        <end position="25"/>
    </location>
</feature>
<protein>
    <submittedName>
        <fullName evidence="3">Polyisoprenoid-binding protein YceI</fullName>
    </submittedName>
</protein>
<dbReference type="Gene3D" id="2.40.128.110">
    <property type="entry name" value="Lipid/polyisoprenoid-binding, YceI-like"/>
    <property type="match status" value="1"/>
</dbReference>
<gene>
    <name evidence="3" type="ORF">C8D97_10775</name>
</gene>
<sequence>MQTKQWLAFISFITLLTFIPTQSYANTEWRLNNNKSTFNFISVKKSTVAETHQFKKFAGTIKSSGETYVSIDLSSVDTNIDIRDERMQKHLFETDKFSNAEVTAQVNASSLGQLKIGEVLKQKVNLTLSLHGQSEIIPAELNVIKLSKDKILVTPITPIMINANQFNLTAGILKLQEIAGLPSISASIPVSFQLVFEK</sequence>
<organism evidence="3 4">
    <name type="scientific">Pleionea mediterranea</name>
    <dbReference type="NCBI Taxonomy" id="523701"/>
    <lineage>
        <taxon>Bacteria</taxon>
        <taxon>Pseudomonadati</taxon>
        <taxon>Pseudomonadota</taxon>
        <taxon>Gammaproteobacteria</taxon>
        <taxon>Oceanospirillales</taxon>
        <taxon>Pleioneaceae</taxon>
        <taxon>Pleionea</taxon>
    </lineage>
</organism>